<dbReference type="PANTHER" id="PTHR32248:SF4">
    <property type="entry name" value="RNA POLYMERASE SIGMA-54 FACTOR"/>
    <property type="match status" value="1"/>
</dbReference>
<evidence type="ECO:0000259" key="10">
    <source>
        <dbReference type="Pfam" id="PF04963"/>
    </source>
</evidence>
<keyword evidence="12" id="KW-1185">Reference proteome</keyword>
<evidence type="ECO:0000256" key="3">
    <source>
        <dbReference type="ARBA" id="ARBA00022679"/>
    </source>
</evidence>
<reference evidence="12" key="1">
    <citation type="submission" date="2010-11" db="EMBL/GenBank/DDBJ databases">
        <title>The complete genome of Mahella australiensis DSM 15567.</title>
        <authorList>
            <consortium name="US DOE Joint Genome Institute (JGI-PGF)"/>
            <person name="Lucas S."/>
            <person name="Copeland A."/>
            <person name="Lapidus A."/>
            <person name="Bruce D."/>
            <person name="Goodwin L."/>
            <person name="Pitluck S."/>
            <person name="Kyrpides N."/>
            <person name="Mavromatis K."/>
            <person name="Pagani I."/>
            <person name="Ivanova N."/>
            <person name="Teshima H."/>
            <person name="Brettin T."/>
            <person name="Detter J.C."/>
            <person name="Han C."/>
            <person name="Tapia R."/>
            <person name="Land M."/>
            <person name="Hauser L."/>
            <person name="Markowitz V."/>
            <person name="Cheng J.-F."/>
            <person name="Hugenholtz P."/>
            <person name="Woyke T."/>
            <person name="Wu D."/>
            <person name="Spring S."/>
            <person name="Pukall R."/>
            <person name="Steenblock K."/>
            <person name="Schneider S."/>
            <person name="Klenk H.-P."/>
            <person name="Eisen J.A."/>
        </authorList>
    </citation>
    <scope>NUCLEOTIDE SEQUENCE [LARGE SCALE GENOMIC DNA]</scope>
    <source>
        <strain evidence="12">DSM 15567 / CIP 107919 / 50-1 BON</strain>
    </source>
</reference>
<dbReference type="Gene3D" id="1.10.10.1330">
    <property type="entry name" value="RNA polymerase sigma-54 factor, core-binding domain"/>
    <property type="match status" value="1"/>
</dbReference>
<organism evidence="11 12">
    <name type="scientific">Mahella australiensis (strain DSM 15567 / CIP 107919 / 50-1 BON)</name>
    <dbReference type="NCBI Taxonomy" id="697281"/>
    <lineage>
        <taxon>Bacteria</taxon>
        <taxon>Bacillati</taxon>
        <taxon>Bacillota</taxon>
        <taxon>Clostridia</taxon>
        <taxon>Thermoanaerobacterales</taxon>
        <taxon>Thermoanaerobacterales Family IV. Incertae Sedis</taxon>
        <taxon>Mahella</taxon>
    </lineage>
</organism>
<dbReference type="InterPro" id="IPR007046">
    <property type="entry name" value="RNA_pol_sigma_54_core-bd"/>
</dbReference>
<dbReference type="GO" id="GO:0016779">
    <property type="term" value="F:nucleotidyltransferase activity"/>
    <property type="evidence" value="ECO:0007669"/>
    <property type="project" value="UniProtKB-KW"/>
</dbReference>
<dbReference type="GO" id="GO:0016987">
    <property type="term" value="F:sigma factor activity"/>
    <property type="evidence" value="ECO:0007669"/>
    <property type="project" value="UniProtKB-KW"/>
</dbReference>
<keyword evidence="6" id="KW-0731">Sigma factor</keyword>
<dbReference type="PIRSF" id="PIRSF000774">
    <property type="entry name" value="RpoN"/>
    <property type="match status" value="1"/>
</dbReference>
<evidence type="ECO:0000256" key="4">
    <source>
        <dbReference type="ARBA" id="ARBA00022695"/>
    </source>
</evidence>
<dbReference type="GO" id="GO:0000428">
    <property type="term" value="C:DNA-directed RNA polymerase complex"/>
    <property type="evidence" value="ECO:0007669"/>
    <property type="project" value="UniProtKB-KW"/>
</dbReference>
<gene>
    <name evidence="11" type="ordered locus">Mahau_1482</name>
</gene>
<dbReference type="PANTHER" id="PTHR32248">
    <property type="entry name" value="RNA POLYMERASE SIGMA-54 FACTOR"/>
    <property type="match status" value="1"/>
</dbReference>
<dbReference type="RefSeq" id="WP_013781102.1">
    <property type="nucleotide sequence ID" value="NC_015520.1"/>
</dbReference>
<proteinExistence type="inferred from homology"/>
<keyword evidence="3" id="KW-0808">Transferase</keyword>
<evidence type="ECO:0000256" key="2">
    <source>
        <dbReference type="ARBA" id="ARBA00022478"/>
    </source>
</evidence>
<comment type="similarity">
    <text evidence="1">Belongs to the sigma-54 factor family.</text>
</comment>
<dbReference type="Pfam" id="PF00309">
    <property type="entry name" value="Sigma54_AID"/>
    <property type="match status" value="1"/>
</dbReference>
<evidence type="ECO:0000256" key="5">
    <source>
        <dbReference type="ARBA" id="ARBA00023015"/>
    </source>
</evidence>
<keyword evidence="4" id="KW-0548">Nucleotidyltransferase</keyword>
<keyword evidence="7" id="KW-0238">DNA-binding</keyword>
<dbReference type="Proteomes" id="UP000008457">
    <property type="component" value="Chromosome"/>
</dbReference>
<reference evidence="11 12" key="2">
    <citation type="journal article" date="2011" name="Stand. Genomic Sci.">
        <title>Complete genome sequence of Mahella australiensis type strain (50-1 BON).</title>
        <authorList>
            <person name="Sikorski J."/>
            <person name="Teshima H."/>
            <person name="Nolan M."/>
            <person name="Lucas S."/>
            <person name="Hammon N."/>
            <person name="Deshpande S."/>
            <person name="Cheng J.F."/>
            <person name="Pitluck S."/>
            <person name="Liolios K."/>
            <person name="Pagani I."/>
            <person name="Ivanova N."/>
            <person name="Huntemann M."/>
            <person name="Mavromatis K."/>
            <person name="Ovchinikova G."/>
            <person name="Pati A."/>
            <person name="Tapia R."/>
            <person name="Han C."/>
            <person name="Goodwin L."/>
            <person name="Chen A."/>
            <person name="Palaniappan K."/>
            <person name="Land M."/>
            <person name="Hauser L."/>
            <person name="Ngatchou-Djao O.D."/>
            <person name="Rohde M."/>
            <person name="Pukall R."/>
            <person name="Spring S."/>
            <person name="Abt B."/>
            <person name="Goker M."/>
            <person name="Detter J.C."/>
            <person name="Woyke T."/>
            <person name="Bristow J."/>
            <person name="Markowitz V."/>
            <person name="Hugenholtz P."/>
            <person name="Eisen J.A."/>
            <person name="Kyrpides N.C."/>
            <person name="Klenk H.P."/>
            <person name="Lapidus A."/>
        </authorList>
    </citation>
    <scope>NUCLEOTIDE SEQUENCE [LARGE SCALE GENOMIC DNA]</scope>
    <source>
        <strain evidence="12">DSM 15567 / CIP 107919 / 50-1 BON</strain>
    </source>
</reference>
<protein>
    <submittedName>
        <fullName evidence="11">RNA polymerase, sigma 54 subunit, RpoN</fullName>
    </submittedName>
</protein>
<keyword evidence="5" id="KW-0805">Transcription regulation</keyword>
<dbReference type="PROSITE" id="PS00718">
    <property type="entry name" value="SIGMA54_2"/>
    <property type="match status" value="1"/>
</dbReference>
<dbReference type="KEGG" id="mas:Mahau_1482"/>
<dbReference type="GO" id="GO:0006352">
    <property type="term" value="P:DNA-templated transcription initiation"/>
    <property type="evidence" value="ECO:0007669"/>
    <property type="project" value="InterPro"/>
</dbReference>
<dbReference type="Pfam" id="PF04552">
    <property type="entry name" value="Sigma54_DBD"/>
    <property type="match status" value="1"/>
</dbReference>
<evidence type="ECO:0000313" key="12">
    <source>
        <dbReference type="Proteomes" id="UP000008457"/>
    </source>
</evidence>
<dbReference type="GO" id="GO:0001216">
    <property type="term" value="F:DNA-binding transcription activator activity"/>
    <property type="evidence" value="ECO:0007669"/>
    <property type="project" value="InterPro"/>
</dbReference>
<dbReference type="NCBIfam" id="NF009118">
    <property type="entry name" value="PRK12469.1"/>
    <property type="match status" value="1"/>
</dbReference>
<feature type="domain" description="RNA polymerase sigma factor 54 core-binding" evidence="10">
    <location>
        <begin position="103"/>
        <end position="291"/>
    </location>
</feature>
<dbReference type="STRING" id="697281.Mahau_1482"/>
<keyword evidence="8" id="KW-0804">Transcription</keyword>
<keyword evidence="2" id="KW-0240">DNA-directed RNA polymerase</keyword>
<dbReference type="Gene3D" id="1.10.10.60">
    <property type="entry name" value="Homeodomain-like"/>
    <property type="match status" value="1"/>
</dbReference>
<dbReference type="AlphaFoldDB" id="F3ZYD1"/>
<dbReference type="InterPro" id="IPR007634">
    <property type="entry name" value="RNA_pol_sigma_54_DNA-bd"/>
</dbReference>
<dbReference type="InterPro" id="IPR000394">
    <property type="entry name" value="RNA_pol_sigma_54"/>
</dbReference>
<dbReference type="EMBL" id="CP002360">
    <property type="protein sequence ID" value="AEE96673.1"/>
    <property type="molecule type" value="Genomic_DNA"/>
</dbReference>
<evidence type="ECO:0000256" key="1">
    <source>
        <dbReference type="ARBA" id="ARBA00008798"/>
    </source>
</evidence>
<dbReference type="GO" id="GO:0003677">
    <property type="term" value="F:DNA binding"/>
    <property type="evidence" value="ECO:0007669"/>
    <property type="project" value="UniProtKB-KW"/>
</dbReference>
<dbReference type="eggNOG" id="COG1508">
    <property type="taxonomic scope" value="Bacteria"/>
</dbReference>
<name>F3ZYD1_MAHA5</name>
<dbReference type="NCBIfam" id="TIGR02395">
    <property type="entry name" value="rpoN_sigma"/>
    <property type="match status" value="1"/>
</dbReference>
<evidence type="ECO:0000256" key="6">
    <source>
        <dbReference type="ARBA" id="ARBA00023082"/>
    </source>
</evidence>
<dbReference type="PROSITE" id="PS00717">
    <property type="entry name" value="SIGMA54_1"/>
    <property type="match status" value="1"/>
</dbReference>
<evidence type="ECO:0000259" key="9">
    <source>
        <dbReference type="Pfam" id="PF04552"/>
    </source>
</evidence>
<evidence type="ECO:0000256" key="8">
    <source>
        <dbReference type="ARBA" id="ARBA00023163"/>
    </source>
</evidence>
<evidence type="ECO:0000313" key="11">
    <source>
        <dbReference type="EMBL" id="AEE96673.1"/>
    </source>
</evidence>
<feature type="domain" description="RNA polymerase sigma factor 54 DNA-binding" evidence="9">
    <location>
        <begin position="307"/>
        <end position="464"/>
    </location>
</feature>
<dbReference type="HOGENOM" id="CLU_020569_1_1_9"/>
<dbReference type="Pfam" id="PF04963">
    <property type="entry name" value="Sigma54_CBD"/>
    <property type="match status" value="1"/>
</dbReference>
<evidence type="ECO:0000256" key="7">
    <source>
        <dbReference type="ARBA" id="ARBA00023125"/>
    </source>
</evidence>
<accession>F3ZYD1</accession>
<dbReference type="PRINTS" id="PR00045">
    <property type="entry name" value="SIGMA54FCT"/>
</dbReference>
<sequence>MKMEVNMDVELKQTQKVIMTPQLQQGLGILQLPAVELNKYLREQAEVNPLLELEDNIDKGIEESLPDYAIEDPPPDWTEYFTDEDYYDYDDVKAGGDKSSLYYEDIGDDNKSLQQHLLEQLVPSNLSETDMRIARYIIESLDDNGYISLSKYEIAESLGIDRQTVSRILSVIQQLDPPGVGARSLRECLLIQLRQKGLLQDDVQSVILGALRELAENKFAYISKQFGISVQRIQEISEMVKQLDPKPGRWFFNGNATRYIIPDILVSKKQDGYNITLHPYSMPNLEINQFYKKLLDTDEVDDAVAGYISQKLEEALWLIKCVEQRKITLQKVASAIVEQQQEFFDNGIKFLKPLTLKDIAAMVDMHESTVSRAVSGKYMQTPRGMFDMKYFFASGISKSDGGSIAAAAIKEFIQEFIDNEDSNKPLSDNAIALMLNEKGIKISRRTVAKYREEMQLPSSDKRRRL</sequence>
<dbReference type="InterPro" id="IPR038709">
    <property type="entry name" value="RpoN_core-bd_sf"/>
</dbReference>
<dbReference type="PROSITE" id="PS50044">
    <property type="entry name" value="SIGMA54_3"/>
    <property type="match status" value="1"/>
</dbReference>